<feature type="transmembrane region" description="Helical" evidence="1">
    <location>
        <begin position="54"/>
        <end position="78"/>
    </location>
</feature>
<dbReference type="Pfam" id="PF14163">
    <property type="entry name" value="SieB"/>
    <property type="match status" value="1"/>
</dbReference>
<dbReference type="AlphaFoldDB" id="A0A9X1ZI62"/>
<dbReference type="EMBL" id="JAKILB010000010">
    <property type="protein sequence ID" value="MCL1139945.1"/>
    <property type="molecule type" value="Genomic_DNA"/>
</dbReference>
<keyword evidence="1" id="KW-1133">Transmembrane helix</keyword>
<keyword evidence="1" id="KW-0812">Transmembrane</keyword>
<dbReference type="PROSITE" id="PS51257">
    <property type="entry name" value="PROKAR_LIPOPROTEIN"/>
    <property type="match status" value="1"/>
</dbReference>
<sequence>MQNVAFKFTSLKMMSAKKFFFTTMLWLALSCAALLFAPKALLTSLSLNEFSQQYAHFIGLGLIIGAAYLLTQILSYFLDEAISYLSDKRSVEIIEEKVKLLDPTERALLREFFLQGETILTLPEQELAVKSLLKAGILECIGNQKHYAIQASTADFKISMRARVHLNRQVLRFPVGEPSAEEMKNLIKARPHFVHSFAAPRKQAA</sequence>
<proteinExistence type="predicted"/>
<protein>
    <submittedName>
        <fullName evidence="2">Superinfection exclusion B family protein</fullName>
    </submittedName>
</protein>
<evidence type="ECO:0000256" key="1">
    <source>
        <dbReference type="SAM" id="Phobius"/>
    </source>
</evidence>
<evidence type="ECO:0000313" key="2">
    <source>
        <dbReference type="EMBL" id="MCL1139945.1"/>
    </source>
</evidence>
<reference evidence="2" key="1">
    <citation type="submission" date="2022-01" db="EMBL/GenBank/DDBJ databases">
        <title>Whole genome-based taxonomy of the Shewanellaceae.</title>
        <authorList>
            <person name="Martin-Rodriguez A.J."/>
        </authorList>
    </citation>
    <scope>NUCLEOTIDE SEQUENCE</scope>
    <source>
        <strain evidence="2">KCTC 23973</strain>
    </source>
</reference>
<accession>A0A9X1ZI62</accession>
<name>A0A9X1ZI62_9GAMM</name>
<dbReference type="Proteomes" id="UP001139293">
    <property type="component" value="Unassembled WGS sequence"/>
</dbReference>
<dbReference type="RefSeq" id="WP_248951019.1">
    <property type="nucleotide sequence ID" value="NZ_JAKILB010000010.1"/>
</dbReference>
<evidence type="ECO:0000313" key="3">
    <source>
        <dbReference type="Proteomes" id="UP001139293"/>
    </source>
</evidence>
<keyword evidence="1" id="KW-0472">Membrane</keyword>
<keyword evidence="3" id="KW-1185">Reference proteome</keyword>
<organism evidence="2 3">
    <name type="scientific">Shewanella pneumatophori</name>
    <dbReference type="NCBI Taxonomy" id="314092"/>
    <lineage>
        <taxon>Bacteria</taxon>
        <taxon>Pseudomonadati</taxon>
        <taxon>Pseudomonadota</taxon>
        <taxon>Gammaproteobacteria</taxon>
        <taxon>Alteromonadales</taxon>
        <taxon>Shewanellaceae</taxon>
        <taxon>Shewanella</taxon>
    </lineage>
</organism>
<comment type="caution">
    <text evidence="2">The sequence shown here is derived from an EMBL/GenBank/DDBJ whole genome shotgun (WGS) entry which is preliminary data.</text>
</comment>
<gene>
    <name evidence="2" type="ORF">L2740_15470</name>
</gene>
<dbReference type="InterPro" id="IPR025982">
    <property type="entry name" value="SieB"/>
</dbReference>